<dbReference type="PATRIC" id="fig|316.101.peg.1259"/>
<dbReference type="Proteomes" id="UP000032487">
    <property type="component" value="Unassembled WGS sequence"/>
</dbReference>
<organism evidence="2 3">
    <name type="scientific">Stutzerimonas stutzeri</name>
    <name type="common">Pseudomonas stutzeri</name>
    <dbReference type="NCBI Taxonomy" id="316"/>
    <lineage>
        <taxon>Bacteria</taxon>
        <taxon>Pseudomonadati</taxon>
        <taxon>Pseudomonadota</taxon>
        <taxon>Gammaproteobacteria</taxon>
        <taxon>Pseudomonadales</taxon>
        <taxon>Pseudomonadaceae</taxon>
        <taxon>Stutzerimonas</taxon>
    </lineage>
</organism>
<dbReference type="SUPFAM" id="SSF160214">
    <property type="entry name" value="FlaG-like"/>
    <property type="match status" value="1"/>
</dbReference>
<proteinExistence type="predicted"/>
<dbReference type="PANTHER" id="PTHR37166">
    <property type="entry name" value="PROTEIN FLAG"/>
    <property type="match status" value="1"/>
</dbReference>
<keyword evidence="2" id="KW-0966">Cell projection</keyword>
<dbReference type="AlphaFoldDB" id="A0A0D9ATP1"/>
<comment type="caution">
    <text evidence="2">The sequence shown here is derived from an EMBL/GenBank/DDBJ whole genome shotgun (WGS) entry which is preliminary data.</text>
</comment>
<dbReference type="InterPro" id="IPR035924">
    <property type="entry name" value="FlaG-like_sf"/>
</dbReference>
<dbReference type="InterPro" id="IPR005186">
    <property type="entry name" value="FlaG"/>
</dbReference>
<dbReference type="Gene3D" id="3.30.160.170">
    <property type="entry name" value="FlaG-like"/>
    <property type="match status" value="1"/>
</dbReference>
<keyword evidence="2" id="KW-0969">Cilium</keyword>
<name>A0A0D9ATP1_STUST</name>
<gene>
    <name evidence="2" type="ORF">UF78_07725</name>
</gene>
<dbReference type="RefSeq" id="WP_045161506.1">
    <property type="nucleotide sequence ID" value="NZ_JYHV01000014.1"/>
</dbReference>
<evidence type="ECO:0000313" key="3">
    <source>
        <dbReference type="Proteomes" id="UP000032487"/>
    </source>
</evidence>
<dbReference type="EMBL" id="JYHV01000014">
    <property type="protein sequence ID" value="KJH82731.1"/>
    <property type="molecule type" value="Genomic_DNA"/>
</dbReference>
<keyword evidence="2" id="KW-0282">Flagellum</keyword>
<feature type="region of interest" description="Disordered" evidence="1">
    <location>
        <begin position="1"/>
        <end position="50"/>
    </location>
</feature>
<accession>A0A0D9ATP1</accession>
<protein>
    <submittedName>
        <fullName evidence="2">Flagellar protein FlaG</fullName>
    </submittedName>
</protein>
<evidence type="ECO:0000313" key="2">
    <source>
        <dbReference type="EMBL" id="KJH82731.1"/>
    </source>
</evidence>
<dbReference type="PANTHER" id="PTHR37166:SF1">
    <property type="entry name" value="PROTEIN FLAG"/>
    <property type="match status" value="1"/>
</dbReference>
<evidence type="ECO:0000256" key="1">
    <source>
        <dbReference type="SAM" id="MobiDB-lite"/>
    </source>
</evidence>
<reference evidence="2 3" key="1">
    <citation type="submission" date="2015-02" db="EMBL/GenBank/DDBJ databases">
        <title>Draft genome sequence of Pseudomonas stutzeri NT0128 isolated from wheat (Triticum turgidum) rhizosphere.</title>
        <authorList>
            <person name="Tovi N."/>
            <person name="Frenk S."/>
            <person name="Hadar Y."/>
            <person name="Minz D."/>
        </authorList>
    </citation>
    <scope>NUCLEOTIDE SEQUENCE [LARGE SCALE GENOMIC DNA]</scope>
    <source>
        <strain evidence="2 3">NT0128</strain>
    </source>
</reference>
<sequence length="119" mass="12842">MDVAKATWIGPALNPLSTAPRLSKEPGFSSSDRQEVAAPSDDQAAQPTAVGEAVEKLLAQMQSTQRDLSFSIDDSTGDLVVRVVDGESGTVVRQIPSEEILRLAERLDEMRSLLFETKA</sequence>
<dbReference type="OrthoDB" id="5741693at2"/>
<dbReference type="Pfam" id="PF03646">
    <property type="entry name" value="FlaG"/>
    <property type="match status" value="1"/>
</dbReference>